<reference evidence="1 2" key="1">
    <citation type="submission" date="2018-02" db="EMBL/GenBank/DDBJ databases">
        <title>The genomes of Aspergillus section Nigri reveals drivers in fungal speciation.</title>
        <authorList>
            <consortium name="DOE Joint Genome Institute"/>
            <person name="Vesth T.C."/>
            <person name="Nybo J."/>
            <person name="Theobald S."/>
            <person name="Brandl J."/>
            <person name="Frisvad J.C."/>
            <person name="Nielsen K.F."/>
            <person name="Lyhne E.K."/>
            <person name="Kogle M.E."/>
            <person name="Kuo A."/>
            <person name="Riley R."/>
            <person name="Clum A."/>
            <person name="Nolan M."/>
            <person name="Lipzen A."/>
            <person name="Salamov A."/>
            <person name="Henrissat B."/>
            <person name="Wiebenga A."/>
            <person name="De vries R.P."/>
            <person name="Grigoriev I.V."/>
            <person name="Mortensen U.H."/>
            <person name="Andersen M.R."/>
            <person name="Baker S.E."/>
        </authorList>
    </citation>
    <scope>NUCLEOTIDE SEQUENCE [LARGE SCALE GENOMIC DNA]</scope>
    <source>
        <strain evidence="1 2">CBS 707.79</strain>
    </source>
</reference>
<dbReference type="VEuPathDB" id="FungiDB:BO71DRAFT_395671"/>
<gene>
    <name evidence="1" type="ORF">BO71DRAFT_395671</name>
</gene>
<protein>
    <submittedName>
        <fullName evidence="1">Uncharacterized protein</fullName>
    </submittedName>
</protein>
<dbReference type="Proteomes" id="UP000247810">
    <property type="component" value="Unassembled WGS sequence"/>
</dbReference>
<keyword evidence="2" id="KW-1185">Reference proteome</keyword>
<dbReference type="EMBL" id="KZ825816">
    <property type="protein sequence ID" value="PYH98012.1"/>
    <property type="molecule type" value="Genomic_DNA"/>
</dbReference>
<dbReference type="AlphaFoldDB" id="A0A319F0M7"/>
<organism evidence="1 2">
    <name type="scientific">Aspergillus ellipticus CBS 707.79</name>
    <dbReference type="NCBI Taxonomy" id="1448320"/>
    <lineage>
        <taxon>Eukaryota</taxon>
        <taxon>Fungi</taxon>
        <taxon>Dikarya</taxon>
        <taxon>Ascomycota</taxon>
        <taxon>Pezizomycotina</taxon>
        <taxon>Eurotiomycetes</taxon>
        <taxon>Eurotiomycetidae</taxon>
        <taxon>Eurotiales</taxon>
        <taxon>Aspergillaceae</taxon>
        <taxon>Aspergillus</taxon>
        <taxon>Aspergillus subgen. Circumdati</taxon>
    </lineage>
</organism>
<evidence type="ECO:0000313" key="2">
    <source>
        <dbReference type="Proteomes" id="UP000247810"/>
    </source>
</evidence>
<sequence>MPLIKLWHFTLLPTTTPTDPSLIALLTEITTFCATYTNPTSSPSAPETHAFYHDIQDPRKLVMITGYPTQEMNEEADRAYVEKYIGRMKELVKHEWLRQIELDVTSLGLGEDMVVACGPEEREVGGWDVWKGKPQGEGKVWVMVKGGKELEGDGLILKKIVGR</sequence>
<dbReference type="OrthoDB" id="4740316at2759"/>
<evidence type="ECO:0000313" key="1">
    <source>
        <dbReference type="EMBL" id="PYH98012.1"/>
    </source>
</evidence>
<proteinExistence type="predicted"/>
<name>A0A319F0M7_9EURO</name>
<accession>A0A319F0M7</accession>